<dbReference type="RefSeq" id="WP_344211804.1">
    <property type="nucleotide sequence ID" value="NZ_BAAAOS010000017.1"/>
</dbReference>
<protein>
    <submittedName>
        <fullName evidence="3">Uncharacterized protein</fullName>
    </submittedName>
</protein>
<dbReference type="EMBL" id="BAAAOS010000017">
    <property type="protein sequence ID" value="GAA1564921.1"/>
    <property type="molecule type" value="Genomic_DNA"/>
</dbReference>
<keyword evidence="4" id="KW-1185">Reference proteome</keyword>
<accession>A0ABP4NNW6</accession>
<organism evidence="3 4">
    <name type="scientific">Kribbella sancticallisti</name>
    <dbReference type="NCBI Taxonomy" id="460087"/>
    <lineage>
        <taxon>Bacteria</taxon>
        <taxon>Bacillati</taxon>
        <taxon>Actinomycetota</taxon>
        <taxon>Actinomycetes</taxon>
        <taxon>Propionibacteriales</taxon>
        <taxon>Kribbellaceae</taxon>
        <taxon>Kribbella</taxon>
    </lineage>
</organism>
<name>A0ABP4NNW6_9ACTN</name>
<reference evidence="4" key="1">
    <citation type="journal article" date="2019" name="Int. J. Syst. Evol. Microbiol.">
        <title>The Global Catalogue of Microorganisms (GCM) 10K type strain sequencing project: providing services to taxonomists for standard genome sequencing and annotation.</title>
        <authorList>
            <consortium name="The Broad Institute Genomics Platform"/>
            <consortium name="The Broad Institute Genome Sequencing Center for Infectious Disease"/>
            <person name="Wu L."/>
            <person name="Ma J."/>
        </authorList>
    </citation>
    <scope>NUCLEOTIDE SEQUENCE [LARGE SCALE GENOMIC DNA]</scope>
    <source>
        <strain evidence="4">JCM 14969</strain>
    </source>
</reference>
<feature type="region of interest" description="Disordered" evidence="1">
    <location>
        <begin position="27"/>
        <end position="60"/>
    </location>
</feature>
<keyword evidence="2" id="KW-0732">Signal</keyword>
<evidence type="ECO:0000313" key="3">
    <source>
        <dbReference type="EMBL" id="GAA1564921.1"/>
    </source>
</evidence>
<evidence type="ECO:0000256" key="2">
    <source>
        <dbReference type="SAM" id="SignalP"/>
    </source>
</evidence>
<comment type="caution">
    <text evidence="3">The sequence shown here is derived from an EMBL/GenBank/DDBJ whole genome shotgun (WGS) entry which is preliminary data.</text>
</comment>
<proteinExistence type="predicted"/>
<evidence type="ECO:0000256" key="1">
    <source>
        <dbReference type="SAM" id="MobiDB-lite"/>
    </source>
</evidence>
<dbReference type="Proteomes" id="UP001500393">
    <property type="component" value="Unassembled WGS sequence"/>
</dbReference>
<sequence length="60" mass="6426">MKAWARVVAALVAVPLLLVSAVTAVADDDPEPTKWPQVVQPDANGEDDPEPPKWPAPENL</sequence>
<feature type="chain" id="PRO_5046020721" evidence="2">
    <location>
        <begin position="27"/>
        <end position="60"/>
    </location>
</feature>
<evidence type="ECO:0000313" key="4">
    <source>
        <dbReference type="Proteomes" id="UP001500393"/>
    </source>
</evidence>
<gene>
    <name evidence="3" type="ORF">GCM10009789_18120</name>
</gene>
<feature type="signal peptide" evidence="2">
    <location>
        <begin position="1"/>
        <end position="26"/>
    </location>
</feature>